<dbReference type="PROSITE" id="PS51796">
    <property type="entry name" value="MSS4"/>
    <property type="match status" value="1"/>
</dbReference>
<keyword evidence="6" id="KW-0547">Nucleotide-binding</keyword>
<dbReference type="GO" id="GO:0005085">
    <property type="term" value="F:guanyl-nucleotide exchange factor activity"/>
    <property type="evidence" value="ECO:0007669"/>
    <property type="project" value="InterPro"/>
</dbReference>
<keyword evidence="5" id="KW-0436">Ligase</keyword>
<dbReference type="InterPro" id="IPR006195">
    <property type="entry name" value="aa-tRNA-synth_II"/>
</dbReference>
<dbReference type="GO" id="GO:0000049">
    <property type="term" value="F:tRNA binding"/>
    <property type="evidence" value="ECO:0007669"/>
    <property type="project" value="TreeGrafter"/>
</dbReference>
<keyword evidence="8" id="KW-0648">Protein biosynthesis</keyword>
<keyword evidence="7" id="KW-0067">ATP-binding</keyword>
<dbReference type="InterPro" id="IPR007515">
    <property type="entry name" value="Mss4"/>
</dbReference>
<dbReference type="Gene3D" id="3.30.930.10">
    <property type="entry name" value="Bira Bifunctional Protein, Domain 2"/>
    <property type="match status" value="1"/>
</dbReference>
<evidence type="ECO:0000256" key="8">
    <source>
        <dbReference type="ARBA" id="ARBA00022917"/>
    </source>
</evidence>
<dbReference type="GO" id="GO:0007264">
    <property type="term" value="P:small GTPase-mediated signal transduction"/>
    <property type="evidence" value="ECO:0007669"/>
    <property type="project" value="InterPro"/>
</dbReference>
<dbReference type="GO" id="GO:0005829">
    <property type="term" value="C:cytosol"/>
    <property type="evidence" value="ECO:0007669"/>
    <property type="project" value="TreeGrafter"/>
</dbReference>
<evidence type="ECO:0000256" key="2">
    <source>
        <dbReference type="ARBA" id="ARBA00008226"/>
    </source>
</evidence>
<dbReference type="GO" id="GO:0005739">
    <property type="term" value="C:mitochondrion"/>
    <property type="evidence" value="ECO:0007669"/>
    <property type="project" value="TreeGrafter"/>
</dbReference>
<dbReference type="InterPro" id="IPR011057">
    <property type="entry name" value="Mss4-like_sf"/>
</dbReference>
<feature type="non-terminal residue" evidence="14">
    <location>
        <position position="511"/>
    </location>
</feature>
<proteinExistence type="inferred from homology"/>
<dbReference type="Gene3D" id="3.30.390.130">
    <property type="match status" value="1"/>
</dbReference>
<gene>
    <name evidence="14" type="ORF">MSPICULIGERA_LOCUS13140</name>
</gene>
<comment type="subcellular location">
    <subcellularLocation>
        <location evidence="1">Cytoplasm</location>
    </subcellularLocation>
</comment>
<dbReference type="GO" id="GO:0005524">
    <property type="term" value="F:ATP binding"/>
    <property type="evidence" value="ECO:0007669"/>
    <property type="project" value="UniProtKB-KW"/>
</dbReference>
<dbReference type="Pfam" id="PF00152">
    <property type="entry name" value="tRNA-synt_2"/>
    <property type="match status" value="1"/>
</dbReference>
<evidence type="ECO:0000256" key="9">
    <source>
        <dbReference type="ARBA" id="ARBA00023146"/>
    </source>
</evidence>
<dbReference type="SUPFAM" id="SSF55681">
    <property type="entry name" value="Class II aaRS and biotin synthetases"/>
    <property type="match status" value="1"/>
</dbReference>
<dbReference type="InterPro" id="IPR018149">
    <property type="entry name" value="Lys-tRNA-synth_II_C"/>
</dbReference>
<reference evidence="14" key="1">
    <citation type="submission" date="2023-06" db="EMBL/GenBank/DDBJ databases">
        <authorList>
            <person name="Delattre M."/>
        </authorList>
    </citation>
    <scope>NUCLEOTIDE SEQUENCE</scope>
    <source>
        <strain evidence="14">AF72</strain>
    </source>
</reference>
<dbReference type="PROSITE" id="PS50862">
    <property type="entry name" value="AA_TRNA_LIGASE_II"/>
    <property type="match status" value="1"/>
</dbReference>
<name>A0AA36CT24_9BILA</name>
<dbReference type="InterPro" id="IPR039399">
    <property type="entry name" value="Deltex_C_sf"/>
</dbReference>
<evidence type="ECO:0000256" key="1">
    <source>
        <dbReference type="ARBA" id="ARBA00004496"/>
    </source>
</evidence>
<keyword evidence="9" id="KW-0030">Aminoacyl-tRNA synthetase</keyword>
<dbReference type="PRINTS" id="PR00982">
    <property type="entry name" value="TRNASYNTHLYS"/>
</dbReference>
<dbReference type="EMBL" id="CATQJA010002633">
    <property type="protein sequence ID" value="CAJ0574813.1"/>
    <property type="molecule type" value="Genomic_DNA"/>
</dbReference>
<keyword evidence="15" id="KW-1185">Reference proteome</keyword>
<evidence type="ECO:0000313" key="15">
    <source>
        <dbReference type="Proteomes" id="UP001177023"/>
    </source>
</evidence>
<dbReference type="GO" id="GO:0004824">
    <property type="term" value="F:lysine-tRNA ligase activity"/>
    <property type="evidence" value="ECO:0007669"/>
    <property type="project" value="UniProtKB-EC"/>
</dbReference>
<evidence type="ECO:0000256" key="4">
    <source>
        <dbReference type="ARBA" id="ARBA00022490"/>
    </source>
</evidence>
<evidence type="ECO:0000256" key="11">
    <source>
        <dbReference type="ARBA" id="ARBA00048573"/>
    </source>
</evidence>
<dbReference type="InterPro" id="IPR039396">
    <property type="entry name" value="Deltex_C"/>
</dbReference>
<evidence type="ECO:0000256" key="7">
    <source>
        <dbReference type="ARBA" id="ARBA00022840"/>
    </source>
</evidence>
<evidence type="ECO:0000313" key="14">
    <source>
        <dbReference type="EMBL" id="CAJ0574813.1"/>
    </source>
</evidence>
<dbReference type="InterPro" id="IPR045864">
    <property type="entry name" value="aa-tRNA-synth_II/BPL/LPL"/>
</dbReference>
<accession>A0AA36CT24</accession>
<dbReference type="GO" id="GO:0017101">
    <property type="term" value="C:aminoacyl-tRNA synthetase multienzyme complex"/>
    <property type="evidence" value="ECO:0007669"/>
    <property type="project" value="TreeGrafter"/>
</dbReference>
<evidence type="ECO:0000256" key="10">
    <source>
        <dbReference type="ARBA" id="ARBA00030563"/>
    </source>
</evidence>
<dbReference type="Proteomes" id="UP001177023">
    <property type="component" value="Unassembled WGS sequence"/>
</dbReference>
<feature type="domain" description="Aminoacyl-transfer RNA synthetases class-II family profile" evidence="13">
    <location>
        <begin position="240"/>
        <end position="493"/>
    </location>
</feature>
<dbReference type="GO" id="GO:0006430">
    <property type="term" value="P:lysyl-tRNA aminoacylation"/>
    <property type="evidence" value="ECO:0007669"/>
    <property type="project" value="InterPro"/>
</dbReference>
<protein>
    <recommendedName>
        <fullName evidence="3">lysine--tRNA ligase</fullName>
        <ecNumber evidence="3">6.1.1.6</ecNumber>
    </recommendedName>
    <alternativeName>
        <fullName evidence="10">Lysyl-tRNA synthetase</fullName>
    </alternativeName>
</protein>
<evidence type="ECO:0000259" key="13">
    <source>
        <dbReference type="PROSITE" id="PS50862"/>
    </source>
</evidence>
<evidence type="ECO:0000256" key="5">
    <source>
        <dbReference type="ARBA" id="ARBA00022598"/>
    </source>
</evidence>
<comment type="caution">
    <text evidence="14">The sequence shown here is derived from an EMBL/GenBank/DDBJ whole genome shotgun (WGS) entry which is preliminary data.</text>
</comment>
<dbReference type="Pfam" id="PF18102">
    <property type="entry name" value="DTC"/>
    <property type="match status" value="1"/>
</dbReference>
<comment type="catalytic activity">
    <reaction evidence="11">
        <text>tRNA(Lys) + L-lysine + ATP = L-lysyl-tRNA(Lys) + AMP + diphosphate</text>
        <dbReference type="Rhea" id="RHEA:20792"/>
        <dbReference type="Rhea" id="RHEA-COMP:9696"/>
        <dbReference type="Rhea" id="RHEA-COMP:9697"/>
        <dbReference type="ChEBI" id="CHEBI:30616"/>
        <dbReference type="ChEBI" id="CHEBI:32551"/>
        <dbReference type="ChEBI" id="CHEBI:33019"/>
        <dbReference type="ChEBI" id="CHEBI:78442"/>
        <dbReference type="ChEBI" id="CHEBI:78529"/>
        <dbReference type="ChEBI" id="CHEBI:456215"/>
        <dbReference type="EC" id="6.1.1.6"/>
    </reaction>
</comment>
<organism evidence="14 15">
    <name type="scientific">Mesorhabditis spiculigera</name>
    <dbReference type="NCBI Taxonomy" id="96644"/>
    <lineage>
        <taxon>Eukaryota</taxon>
        <taxon>Metazoa</taxon>
        <taxon>Ecdysozoa</taxon>
        <taxon>Nematoda</taxon>
        <taxon>Chromadorea</taxon>
        <taxon>Rhabditida</taxon>
        <taxon>Rhabditina</taxon>
        <taxon>Rhabditomorpha</taxon>
        <taxon>Rhabditoidea</taxon>
        <taxon>Rhabditidae</taxon>
        <taxon>Mesorhabditinae</taxon>
        <taxon>Mesorhabditis</taxon>
    </lineage>
</organism>
<evidence type="ECO:0000256" key="3">
    <source>
        <dbReference type="ARBA" id="ARBA00013166"/>
    </source>
</evidence>
<evidence type="ECO:0000256" key="6">
    <source>
        <dbReference type="ARBA" id="ARBA00022741"/>
    </source>
</evidence>
<sequence>MPSNATMSCNLHRDKKVKLEGGVGYYEIVYDVPSGIQGPMHLRPGLPYRGTTRYAYLPNTEAGAKVLKLLKKAFECRLTFTIGKSDCIKTVNRLYSELFLFINSFDRGNITENVNRLKQIEQACEQLKETIRQIPGIDSEEDEQTTKIRSLYKQEPGDKLNQKVHCSYCNSIVLLQNLAFWDPVSFELPMAQQRKDRQEQEVDKETLEGFWAVKNMMDFENVGFTHAVGGYKYLTCAECEYGPIGFTHNPEFTSCEFYMAYADYEDVMRLTEDLLSKMVYHIHGNHKIVYHPNGPNTEPAHVLDFTPPFRRVHMYAGLEEVLKVKLPPADTLNTPEAVAALDKIAVDNKVECPAPRTAARLLDKLVGEFLEPTFISPTFLIGHPQIMSPLAKWHRSIPGLTERFELFAAEKELANAYTELNDPLRQRACFEQQAKDKDAGDDEAQMVDENFCTALEYGLPPTAGWGMGIDRLSMFLTDSHNIKEVLFFPAMRPEDSTPGPAPVGEAKEEKK</sequence>
<evidence type="ECO:0000256" key="12">
    <source>
        <dbReference type="SAM" id="MobiDB-lite"/>
    </source>
</evidence>
<dbReference type="SUPFAM" id="SSF51316">
    <property type="entry name" value="Mss4-like"/>
    <property type="match status" value="1"/>
</dbReference>
<feature type="region of interest" description="Disordered" evidence="12">
    <location>
        <begin position="491"/>
        <end position="511"/>
    </location>
</feature>
<dbReference type="PANTHER" id="PTHR42918">
    <property type="entry name" value="LYSYL-TRNA SYNTHETASE"/>
    <property type="match status" value="1"/>
</dbReference>
<dbReference type="AlphaFoldDB" id="A0AA36CT24"/>
<dbReference type="PANTHER" id="PTHR42918:SF9">
    <property type="entry name" value="LYSINE--TRNA LIGASE"/>
    <property type="match status" value="1"/>
</dbReference>
<comment type="similarity">
    <text evidence="2">Belongs to the class-II aminoacyl-tRNA synthetase family.</text>
</comment>
<keyword evidence="4" id="KW-0963">Cytoplasm</keyword>
<dbReference type="FunFam" id="3.30.930.10:FF:000238">
    <property type="entry name" value="Lysine--tRNA ligase"/>
    <property type="match status" value="1"/>
</dbReference>
<dbReference type="InterPro" id="IPR004364">
    <property type="entry name" value="Aa-tRNA-synt_II"/>
</dbReference>
<dbReference type="EC" id="6.1.1.6" evidence="3"/>